<gene>
    <name evidence="2" type="ORF">FBQ73_22600</name>
</gene>
<feature type="signal peptide" evidence="1">
    <location>
        <begin position="1"/>
        <end position="20"/>
    </location>
</feature>
<dbReference type="RefSeq" id="WP_138401740.1">
    <property type="nucleotide sequence ID" value="NZ_JBAFVI010000019.1"/>
</dbReference>
<feature type="chain" id="PRO_5025401585" description="Lipoprotein" evidence="1">
    <location>
        <begin position="21"/>
        <end position="173"/>
    </location>
</feature>
<name>A0A6C1K969_XANAU</name>
<proteinExistence type="predicted"/>
<dbReference type="AlphaFoldDB" id="A0A6C1K969"/>
<dbReference type="Proteomes" id="UP000305131">
    <property type="component" value="Unassembled WGS sequence"/>
</dbReference>
<keyword evidence="1" id="KW-0732">Signal</keyword>
<accession>A0A6C1K969</accession>
<evidence type="ECO:0000256" key="1">
    <source>
        <dbReference type="SAM" id="SignalP"/>
    </source>
</evidence>
<evidence type="ECO:0000313" key="2">
    <source>
        <dbReference type="EMBL" id="TLX40829.1"/>
    </source>
</evidence>
<evidence type="ECO:0000313" key="3">
    <source>
        <dbReference type="Proteomes" id="UP000305131"/>
    </source>
</evidence>
<sequence length="173" mass="18585">MIRAACAVVLVLAATLPAAAVDCPLDKAVYTPLDADDDWSAADGVINSWEITHPLKPDTSADRPWVVRLAEKRQGLAAEFAIADPPGFSAAHVYMLVPPGGTGKGLDPGKAPASLLYYFGDDLKRVDPRGEAPPKAPPLMQLPGLSKAFWAWKRDGRRFIPPDGLWKLTACRS</sequence>
<dbReference type="GeneID" id="95776251"/>
<comment type="caution">
    <text evidence="2">The sequence shown here is derived from an EMBL/GenBank/DDBJ whole genome shotgun (WGS) entry which is preliminary data.</text>
</comment>
<reference evidence="2 3" key="1">
    <citation type="submission" date="2019-05" db="EMBL/GenBank/DDBJ databases">
        <authorList>
            <person name="Zhou X."/>
        </authorList>
    </citation>
    <scope>NUCLEOTIDE SEQUENCE [LARGE SCALE GENOMIC DNA]</scope>
    <source>
        <strain evidence="2 3">DSM 432</strain>
    </source>
</reference>
<evidence type="ECO:0008006" key="4">
    <source>
        <dbReference type="Google" id="ProtNLM"/>
    </source>
</evidence>
<organism evidence="2 3">
    <name type="scientific">Xanthobacter autotrophicus</name>
    <dbReference type="NCBI Taxonomy" id="280"/>
    <lineage>
        <taxon>Bacteria</taxon>
        <taxon>Pseudomonadati</taxon>
        <taxon>Pseudomonadota</taxon>
        <taxon>Alphaproteobacteria</taxon>
        <taxon>Hyphomicrobiales</taxon>
        <taxon>Xanthobacteraceae</taxon>
        <taxon>Xanthobacter</taxon>
    </lineage>
</organism>
<protein>
    <recommendedName>
        <fullName evidence="4">Lipoprotein</fullName>
    </recommendedName>
</protein>
<dbReference type="EMBL" id="VAUP01000042">
    <property type="protein sequence ID" value="TLX40829.1"/>
    <property type="molecule type" value="Genomic_DNA"/>
</dbReference>